<dbReference type="AlphaFoldDB" id="A0A2X1CEM8"/>
<feature type="region of interest" description="Disordered" evidence="1">
    <location>
        <begin position="171"/>
        <end position="193"/>
    </location>
</feature>
<dbReference type="EMBL" id="UAQP01000005">
    <property type="protein sequence ID" value="SPU52711.1"/>
    <property type="molecule type" value="Genomic_DNA"/>
</dbReference>
<evidence type="ECO:0000313" key="2">
    <source>
        <dbReference type="EMBL" id="SPU52711.1"/>
    </source>
</evidence>
<dbReference type="Proteomes" id="UP000251186">
    <property type="component" value="Unassembled WGS sequence"/>
</dbReference>
<accession>A0A2X1CEM8</accession>
<evidence type="ECO:0000313" key="3">
    <source>
        <dbReference type="Proteomes" id="UP000251186"/>
    </source>
</evidence>
<dbReference type="RefSeq" id="WP_112862016.1">
    <property type="nucleotide sequence ID" value="NZ_UAQP01000005.1"/>
</dbReference>
<protein>
    <submittedName>
        <fullName evidence="2">Uncharacterized protein</fullName>
    </submittedName>
</protein>
<reference evidence="2 3" key="1">
    <citation type="submission" date="2018-06" db="EMBL/GenBank/DDBJ databases">
        <authorList>
            <consortium name="Pathogen Informatics"/>
            <person name="Doyle S."/>
        </authorList>
    </citation>
    <scope>NUCLEOTIDE SEQUENCE [LARGE SCALE GENOMIC DNA]</scope>
    <source>
        <strain evidence="2 3">NCTC11166</strain>
    </source>
</reference>
<sequence>MQDVVIHIKHPDMERISDRSARQVLKTLSASVRQAQAEDLRNFIFSLDLPYSRLQSMADLMDGPIQRTPAYDLEELRKGSLILTAVVSVAIVGVFVREVVEVALDDEEERRKVLVALRRHMKKVWPQSLLDKVIADLKERGLGARMIMKTWKIRQQDKETIARIIAETEADEDGRRPRGGKVRCSAGAGWRAD</sequence>
<name>A0A2X1CEM8_BREVE</name>
<organism evidence="2 3">
    <name type="scientific">Brevundimonas vesicularis</name>
    <name type="common">Pseudomonas vesicularis</name>
    <dbReference type="NCBI Taxonomy" id="41276"/>
    <lineage>
        <taxon>Bacteria</taxon>
        <taxon>Pseudomonadati</taxon>
        <taxon>Pseudomonadota</taxon>
        <taxon>Alphaproteobacteria</taxon>
        <taxon>Caulobacterales</taxon>
        <taxon>Caulobacteraceae</taxon>
        <taxon>Brevundimonas</taxon>
    </lineage>
</organism>
<gene>
    <name evidence="2" type="ORF">NCTC11166_01048</name>
</gene>
<evidence type="ECO:0000256" key="1">
    <source>
        <dbReference type="SAM" id="MobiDB-lite"/>
    </source>
</evidence>
<proteinExistence type="predicted"/>